<name>A0A4C1TL45_EUMVA</name>
<reference evidence="1 2" key="1">
    <citation type="journal article" date="2019" name="Commun. Biol.">
        <title>The bagworm genome reveals a unique fibroin gene that provides high tensile strength.</title>
        <authorList>
            <person name="Kono N."/>
            <person name="Nakamura H."/>
            <person name="Ohtoshi R."/>
            <person name="Tomita M."/>
            <person name="Numata K."/>
            <person name="Arakawa K."/>
        </authorList>
    </citation>
    <scope>NUCLEOTIDE SEQUENCE [LARGE SCALE GENOMIC DNA]</scope>
</reference>
<keyword evidence="2" id="KW-1185">Reference proteome</keyword>
<gene>
    <name evidence="1" type="ORF">EVAR_75498_1</name>
</gene>
<dbReference type="AlphaFoldDB" id="A0A4C1TL45"/>
<sequence length="114" mass="12732">MKTYFTNFIDSSRSIGTRPSHESPVLGAGSTKLEVTRRHGHKQRAGYSLQCKFVGPTSEARTTCPRSRLTFRRDAQIGLRPRLPRPNAPAGADSALRVETFNSNFLIYCNYTIA</sequence>
<evidence type="ECO:0000313" key="2">
    <source>
        <dbReference type="Proteomes" id="UP000299102"/>
    </source>
</evidence>
<dbReference type="Proteomes" id="UP000299102">
    <property type="component" value="Unassembled WGS sequence"/>
</dbReference>
<dbReference type="EMBL" id="BGZK01000067">
    <property type="protein sequence ID" value="GBP14926.1"/>
    <property type="molecule type" value="Genomic_DNA"/>
</dbReference>
<comment type="caution">
    <text evidence="1">The sequence shown here is derived from an EMBL/GenBank/DDBJ whole genome shotgun (WGS) entry which is preliminary data.</text>
</comment>
<protein>
    <submittedName>
        <fullName evidence="1">Uncharacterized protein</fullName>
    </submittedName>
</protein>
<organism evidence="1 2">
    <name type="scientific">Eumeta variegata</name>
    <name type="common">Bagworm moth</name>
    <name type="synonym">Eumeta japonica</name>
    <dbReference type="NCBI Taxonomy" id="151549"/>
    <lineage>
        <taxon>Eukaryota</taxon>
        <taxon>Metazoa</taxon>
        <taxon>Ecdysozoa</taxon>
        <taxon>Arthropoda</taxon>
        <taxon>Hexapoda</taxon>
        <taxon>Insecta</taxon>
        <taxon>Pterygota</taxon>
        <taxon>Neoptera</taxon>
        <taxon>Endopterygota</taxon>
        <taxon>Lepidoptera</taxon>
        <taxon>Glossata</taxon>
        <taxon>Ditrysia</taxon>
        <taxon>Tineoidea</taxon>
        <taxon>Psychidae</taxon>
        <taxon>Oiketicinae</taxon>
        <taxon>Eumeta</taxon>
    </lineage>
</organism>
<accession>A0A4C1TL45</accession>
<evidence type="ECO:0000313" key="1">
    <source>
        <dbReference type="EMBL" id="GBP14926.1"/>
    </source>
</evidence>
<proteinExistence type="predicted"/>